<reference evidence="2" key="1">
    <citation type="submission" date="2023-04" db="EMBL/GenBank/DDBJ databases">
        <authorList>
            <consortium name="ELIXIR-Norway"/>
        </authorList>
    </citation>
    <scope>NUCLEOTIDE SEQUENCE [LARGE SCALE GENOMIC DNA]</scope>
</reference>
<feature type="region of interest" description="Disordered" evidence="1">
    <location>
        <begin position="296"/>
        <end position="344"/>
    </location>
</feature>
<comment type="caution">
    <text evidence="2">The sequence shown here is derived from an EMBL/GenBank/DDBJ whole genome shotgun (WGS) entry which is preliminary data.</text>
</comment>
<feature type="compositionally biased region" description="Polar residues" evidence="1">
    <location>
        <begin position="307"/>
        <end position="321"/>
    </location>
</feature>
<feature type="compositionally biased region" description="Polar residues" evidence="1">
    <location>
        <begin position="9"/>
        <end position="22"/>
    </location>
</feature>
<dbReference type="Proteomes" id="UP001176941">
    <property type="component" value="Unassembled WGS sequence"/>
</dbReference>
<feature type="region of interest" description="Disordered" evidence="1">
    <location>
        <begin position="530"/>
        <end position="569"/>
    </location>
</feature>
<feature type="compositionally biased region" description="Polar residues" evidence="1">
    <location>
        <begin position="366"/>
        <end position="380"/>
    </location>
</feature>
<feature type="compositionally biased region" description="Basic and acidic residues" evidence="1">
    <location>
        <begin position="330"/>
        <end position="339"/>
    </location>
</feature>
<organism evidence="2 3">
    <name type="scientific">Rangifer tarandus platyrhynchus</name>
    <name type="common">Svalbard reindeer</name>
    <dbReference type="NCBI Taxonomy" id="3082113"/>
    <lineage>
        <taxon>Eukaryota</taxon>
        <taxon>Metazoa</taxon>
        <taxon>Chordata</taxon>
        <taxon>Craniata</taxon>
        <taxon>Vertebrata</taxon>
        <taxon>Euteleostomi</taxon>
        <taxon>Mammalia</taxon>
        <taxon>Eutheria</taxon>
        <taxon>Laurasiatheria</taxon>
        <taxon>Artiodactyla</taxon>
        <taxon>Ruminantia</taxon>
        <taxon>Pecora</taxon>
        <taxon>Cervidae</taxon>
        <taxon>Odocoileinae</taxon>
        <taxon>Rangifer</taxon>
    </lineage>
</organism>
<keyword evidence="3" id="KW-1185">Reference proteome</keyword>
<feature type="compositionally biased region" description="Low complexity" evidence="1">
    <location>
        <begin position="384"/>
        <end position="395"/>
    </location>
</feature>
<sequence>MRTLRPCADTSTARSCDPSETTAEARGTAHVAAATFESGGHATAAGAQPREMPKKDQQGSCAPHVNAPTLATSHSRKHQSTILQSQQEVKRAPTQMKCRLQVEREPRNATVAVRTIGGRGRQRALPGEKQGSRTEMTHPTSTVDKAGFPQGRTSPHKEGRCQSSSYAPNGKSRSVSLARRQAAVPRPCAGSSQNLHQPSKPRSYHHSLKHSADNCAKRTTSKKRNEVPYFAPLPPPLARRYPGAKGQDCRHAPGRPVLRSPLTSFMLEDRTDPATDGNQPQAPLHAQSGIVPVNGQEVDTAFGGGSTFLTTTVDDPTSQFPPQDAGHFPAEGEERRRSPEAAATSILEAARSVEASCHSREISGMQLAQMNGPSRESVSRGSEAAAQATVAAPTTTERDGQHVLSKSNQPARTKMTHPMSTSENGGRQAGKSKPGAAASPNIDQQSKQRPYHHSLRRPADNSAKPTTSLKRIEALRSALLPPPVARKYPGVREHGPKQEPRQILRPPVLHSSLTPYTLECGPDQAGEVTYLAPDPQMSPGVMRSGRRGRPYRLGEQLNLLGNQNESLSE</sequence>
<evidence type="ECO:0000313" key="3">
    <source>
        <dbReference type="Proteomes" id="UP001176941"/>
    </source>
</evidence>
<feature type="compositionally biased region" description="Basic and acidic residues" evidence="1">
    <location>
        <begin position="490"/>
        <end position="502"/>
    </location>
</feature>
<evidence type="ECO:0000313" key="2">
    <source>
        <dbReference type="EMBL" id="CAI9149290.1"/>
    </source>
</evidence>
<accession>A0ABN8XIR7</accession>
<dbReference type="EMBL" id="CATKSN020000215">
    <property type="protein sequence ID" value="CAI9149290.1"/>
    <property type="molecule type" value="Genomic_DNA"/>
</dbReference>
<feature type="region of interest" description="Disordered" evidence="1">
    <location>
        <begin position="364"/>
        <end position="509"/>
    </location>
</feature>
<protein>
    <submittedName>
        <fullName evidence="2">Uncharacterized protein</fullName>
    </submittedName>
</protein>
<evidence type="ECO:0000256" key="1">
    <source>
        <dbReference type="SAM" id="MobiDB-lite"/>
    </source>
</evidence>
<proteinExistence type="predicted"/>
<gene>
    <name evidence="2" type="ORF">MRATA1EN1_LOCUS30908</name>
</gene>
<feature type="compositionally biased region" description="Low complexity" evidence="1">
    <location>
        <begin position="553"/>
        <end position="569"/>
    </location>
</feature>
<name>A0ABN8XIR7_RANTA</name>
<feature type="region of interest" description="Disordered" evidence="1">
    <location>
        <begin position="1"/>
        <end position="260"/>
    </location>
</feature>
<feature type="compositionally biased region" description="Polar residues" evidence="1">
    <location>
        <begin position="161"/>
        <end position="175"/>
    </location>
</feature>